<sequence length="255" mass="29084">MNKVNKKFLTAMGGGIITSLALPIVAASCDNKAKNEQPKNNIDDLPNDDSNNNNVDNNKDSTSASISMNESGAKSETVENSNSHTTRNVSNKDMKDTKISKESEASIYLYEKWGCDIYKFDPNSPNFKKPDKNSQTDAPSRITNESNTVSFSSFNPEFKKYLTETYTFWNELKAFVIAVSKSKDQELLRKYQKHFELWKIIDQIIQSVTLNPNGKDSLQEQFKDSETRDHLHNLNKSYEDIRSEVNDFVKKLNKK</sequence>
<dbReference type="KEGG" id="maa:MAG1560"/>
<dbReference type="AlphaFoldDB" id="A5IXU5"/>
<evidence type="ECO:0000313" key="4">
    <source>
        <dbReference type="Proteomes" id="UP000007065"/>
    </source>
</evidence>
<name>A5IXU5_MYCAP</name>
<evidence type="ECO:0000256" key="1">
    <source>
        <dbReference type="SAM" id="MobiDB-lite"/>
    </source>
</evidence>
<dbReference type="STRING" id="347257.MAG1560"/>
<dbReference type="Proteomes" id="UP000007065">
    <property type="component" value="Chromosome"/>
</dbReference>
<feature type="compositionally biased region" description="Polar residues" evidence="1">
    <location>
        <begin position="61"/>
        <end position="89"/>
    </location>
</feature>
<proteinExistence type="predicted"/>
<feature type="compositionally biased region" description="Polar residues" evidence="1">
    <location>
        <begin position="135"/>
        <end position="146"/>
    </location>
</feature>
<keyword evidence="2" id="KW-0732">Signal</keyword>
<organism evidence="3 4">
    <name type="scientific">Mycoplasmopsis agalactiae (strain NCTC 10123 / CIP 59.7 / PG2)</name>
    <name type="common">Mycoplasma agalactiae</name>
    <dbReference type="NCBI Taxonomy" id="347257"/>
    <lineage>
        <taxon>Bacteria</taxon>
        <taxon>Bacillati</taxon>
        <taxon>Mycoplasmatota</taxon>
        <taxon>Mycoplasmoidales</taxon>
        <taxon>Metamycoplasmataceae</taxon>
        <taxon>Mycoplasmopsis</taxon>
    </lineage>
</organism>
<evidence type="ECO:0008006" key="5">
    <source>
        <dbReference type="Google" id="ProtNLM"/>
    </source>
</evidence>
<keyword evidence="4" id="KW-1185">Reference proteome</keyword>
<evidence type="ECO:0000256" key="2">
    <source>
        <dbReference type="SAM" id="SignalP"/>
    </source>
</evidence>
<accession>A5IXU5</accession>
<feature type="chain" id="PRO_5002684460" description="Lipoprotein" evidence="2">
    <location>
        <begin position="27"/>
        <end position="255"/>
    </location>
</feature>
<dbReference type="HOGENOM" id="CLU_1089131_0_0_14"/>
<protein>
    <recommendedName>
        <fullName evidence="5">Lipoprotein</fullName>
    </recommendedName>
</protein>
<evidence type="ECO:0000313" key="3">
    <source>
        <dbReference type="EMBL" id="CAL58854.1"/>
    </source>
</evidence>
<dbReference type="PROSITE" id="PS51257">
    <property type="entry name" value="PROKAR_LIPOPROTEIN"/>
    <property type="match status" value="1"/>
</dbReference>
<reference evidence="4" key="1">
    <citation type="journal article" date="2007" name="PLoS Genet.">
        <title>Being pathogenic, plastic, and sexual while living with a nearly minimal bacterial genome.</title>
        <authorList>
            <person name="Sirand-Pugnet P."/>
            <person name="Lartigue C."/>
            <person name="Marenda M."/>
            <person name="Jacob D."/>
            <person name="Barre A."/>
            <person name="Barbe V."/>
            <person name="Schenowitz C."/>
            <person name="Mangenot S."/>
            <person name="Couloux A."/>
            <person name="Segurens B."/>
            <person name="de Daruvar A."/>
            <person name="Blanchard A."/>
            <person name="Citti C."/>
        </authorList>
    </citation>
    <scope>NUCLEOTIDE SEQUENCE [LARGE SCALE GENOMIC DNA]</scope>
    <source>
        <strain evidence="4">PG2</strain>
    </source>
</reference>
<dbReference type="GeneID" id="93357921"/>
<feature type="region of interest" description="Disordered" evidence="1">
    <location>
        <begin position="34"/>
        <end position="97"/>
    </location>
</feature>
<feature type="region of interest" description="Disordered" evidence="1">
    <location>
        <begin position="126"/>
        <end position="146"/>
    </location>
</feature>
<dbReference type="EMBL" id="CU179680">
    <property type="protein sequence ID" value="CAL58854.1"/>
    <property type="molecule type" value="Genomic_DNA"/>
</dbReference>
<gene>
    <name evidence="3" type="ordered locus">MAG1560</name>
</gene>
<feature type="signal peptide" evidence="2">
    <location>
        <begin position="1"/>
        <end position="26"/>
    </location>
</feature>
<dbReference type="RefSeq" id="WP_011949336.1">
    <property type="nucleotide sequence ID" value="NC_009497.1"/>
</dbReference>